<dbReference type="Gene3D" id="3.40.50.2000">
    <property type="entry name" value="Glycogen Phosphorylase B"/>
    <property type="match status" value="1"/>
</dbReference>
<dbReference type="VEuPathDB" id="FungiDB:SeMB42_g06505"/>
<evidence type="ECO:0000313" key="20">
    <source>
        <dbReference type="EMBL" id="TPX43034.1"/>
    </source>
</evidence>
<dbReference type="InterPro" id="IPR011990">
    <property type="entry name" value="TPR-like_helical_dom_sf"/>
</dbReference>
<evidence type="ECO:0000256" key="17">
    <source>
        <dbReference type="SAM" id="MobiDB-lite"/>
    </source>
</evidence>
<feature type="repeat" description="TPR" evidence="16">
    <location>
        <begin position="345"/>
        <end position="378"/>
    </location>
</feature>
<comment type="caution">
    <text evidence="20">The sequence shown here is derived from an EMBL/GenBank/DDBJ whole genome shotgun (WGS) entry which is preliminary data.</text>
</comment>
<reference evidence="20 21" key="1">
    <citation type="journal article" date="2019" name="Sci. Rep.">
        <title>Comparative genomics of chytrid fungi reveal insights into the obligate biotrophic and pathogenic lifestyle of Synchytrium endobioticum.</title>
        <authorList>
            <person name="van de Vossenberg B.T.L.H."/>
            <person name="Warris S."/>
            <person name="Nguyen H.D.T."/>
            <person name="van Gent-Pelzer M.P.E."/>
            <person name="Joly D.L."/>
            <person name="van de Geest H.C."/>
            <person name="Bonants P.J.M."/>
            <person name="Smith D.S."/>
            <person name="Levesque C.A."/>
            <person name="van der Lee T.A.J."/>
        </authorList>
    </citation>
    <scope>NUCLEOTIDE SEQUENCE [LARGE SCALE GENOMIC DNA]</scope>
    <source>
        <strain evidence="20 21">LEV6574</strain>
    </source>
</reference>
<feature type="domain" description="Glycosyl transferase family 1" evidence="19">
    <location>
        <begin position="758"/>
        <end position="914"/>
    </location>
</feature>
<comment type="pathway">
    <text evidence="2">Protein modification; protein glycosylation.</text>
</comment>
<evidence type="ECO:0000256" key="14">
    <source>
        <dbReference type="ARBA" id="ARBA00033088"/>
    </source>
</evidence>
<dbReference type="PANTHER" id="PTHR13036:SF0">
    <property type="entry name" value="CHITOBIOSYLDIPHOSPHODOLICHOL BETA-MANNOSYLTRANSFERASE"/>
    <property type="match status" value="1"/>
</dbReference>
<organism evidence="20 21">
    <name type="scientific">Synchytrium endobioticum</name>
    <dbReference type="NCBI Taxonomy" id="286115"/>
    <lineage>
        <taxon>Eukaryota</taxon>
        <taxon>Fungi</taxon>
        <taxon>Fungi incertae sedis</taxon>
        <taxon>Chytridiomycota</taxon>
        <taxon>Chytridiomycota incertae sedis</taxon>
        <taxon>Chytridiomycetes</taxon>
        <taxon>Synchytriales</taxon>
        <taxon>Synchytriaceae</taxon>
        <taxon>Synchytrium</taxon>
    </lineage>
</organism>
<dbReference type="InterPro" id="IPR026051">
    <property type="entry name" value="ALG1-like"/>
</dbReference>
<dbReference type="SUPFAM" id="SSF48452">
    <property type="entry name" value="TPR-like"/>
    <property type="match status" value="3"/>
</dbReference>
<dbReference type="AlphaFoldDB" id="A0A507CV18"/>
<dbReference type="EMBL" id="QEAM01000242">
    <property type="protein sequence ID" value="TPX43034.1"/>
    <property type="molecule type" value="Genomic_DNA"/>
</dbReference>
<dbReference type="OrthoDB" id="614844at2759"/>
<keyword evidence="16" id="KW-0802">TPR repeat</keyword>
<keyword evidence="6 20" id="KW-0808">Transferase</keyword>
<dbReference type="PANTHER" id="PTHR13036">
    <property type="entry name" value="BETA1,4 MANNOSYLTRANSFERASE"/>
    <property type="match status" value="1"/>
</dbReference>
<dbReference type="Proteomes" id="UP000320475">
    <property type="component" value="Unassembled WGS sequence"/>
</dbReference>
<evidence type="ECO:0000256" key="1">
    <source>
        <dbReference type="ARBA" id="ARBA00004389"/>
    </source>
</evidence>
<dbReference type="Pfam" id="PF00534">
    <property type="entry name" value="Glycos_transf_1"/>
    <property type="match status" value="1"/>
</dbReference>
<evidence type="ECO:0000256" key="15">
    <source>
        <dbReference type="ARBA" id="ARBA00045071"/>
    </source>
</evidence>
<evidence type="ECO:0000256" key="8">
    <source>
        <dbReference type="ARBA" id="ARBA00022824"/>
    </source>
</evidence>
<keyword evidence="8" id="KW-0256">Endoplasmic reticulum</keyword>
<evidence type="ECO:0000256" key="4">
    <source>
        <dbReference type="ARBA" id="ARBA00015841"/>
    </source>
</evidence>
<dbReference type="SMART" id="SM00028">
    <property type="entry name" value="TPR"/>
    <property type="match status" value="7"/>
</dbReference>
<proteinExistence type="predicted"/>
<sequence>MPEERIVHDQITVSALSASITPAAKLLLHQAEVDNLLGLIHLYSDRPSERNPALASQLFSRSSFLVHNEVSYRLHRALALWQMDDLLTAIPVAIAARNLAIHQFPQTGGVFLGRILGRLHLCHAAERFKAVKYRQVLDAIDKASAVCPLTYDALCMRAQAYTALQMTLPAIDTLTAMIDMQPLNPDLYAKRANLLKSLNQPIPTYHDLLQVCSMQPDHPDVPTLDEYIRKSIVCFKNRASECEIQNDLKSAVNALSNVLSLDPADWLSLLKRGTLHATLGESNDAILDISRYLLDPARDISRDIQAKRELANICTIKAQKAQEEGNTHVTMQFCNKALELDPSYPEAWRLRAELYCNRRELGKAIQDMQHAYTLDKSNTMIKHRLVSFYSESGHYHLSHGEFAFASAEFTNAIEMDDTCVSAFWGRAKACMGLQNPYGARRDIQRVLQLDAKHPGARTANTELTPPPTQTRPFPVRNVKKNTGRTRAAPSPFLCISYFPLGHFVRANSIQAMTTMLIAFVLVLPIPILAVLLYSLKRRSKAPDKSVIALLVLGDLGHSPRMQYHAISLARSFAKVYLIGYKQSRLAQEILDNPKIHLVYIPAPTRMPNARGLRASITYLVMGVWRVMSQMVHVARALTSAHVAKSGAILVQNPPAIPTLAIVPLVSYLLGAKFIIDWHNFGFTLMEMRLHKGHVLVRIARLYEMFFAGCAHGHLAVTCAMKEALVHHWKIKAPIHVYYDRPPSHFRPLSASNKADFKTHLHIPATRPLLISSTSWTEDEDFTLLLSALLRYDALPLPPVVVIVTGKGPLRSHFETQIKHHQWTRVDVRFAWLSREEYPLLVACADLGICLHTSSSGLDLPMKVVDMFGCGVPVCAVAYRCLDELVEHDVNGFVFTSSDGLFQQLMELLSDWPSNTKTLARLRMGVESTRTKIWGAETDTHQQLASFLATLT</sequence>
<evidence type="ECO:0000313" key="21">
    <source>
        <dbReference type="Proteomes" id="UP000320475"/>
    </source>
</evidence>
<dbReference type="PROSITE" id="PS50005">
    <property type="entry name" value="TPR"/>
    <property type="match status" value="1"/>
</dbReference>
<dbReference type="EC" id="2.4.1.142" evidence="3"/>
<evidence type="ECO:0000256" key="6">
    <source>
        <dbReference type="ARBA" id="ARBA00022679"/>
    </source>
</evidence>
<comment type="catalytic activity">
    <reaction evidence="15">
        <text>an N,N'-diacetylchitobiosyl-diphospho-di-trans,poly-cis-dolichol + GDP-alpha-D-mannose = a beta-D-Man-(1-&gt;4)-beta-D-GlcNAc-(1-&gt;4)-alpha-D-GlcNAc-diphospho-di-trans,poly-cis-dolichol + GDP + H(+)</text>
        <dbReference type="Rhea" id="RHEA:13865"/>
        <dbReference type="Rhea" id="RHEA-COMP:19510"/>
        <dbReference type="Rhea" id="RHEA-COMP:19511"/>
        <dbReference type="ChEBI" id="CHEBI:15378"/>
        <dbReference type="ChEBI" id="CHEBI:57269"/>
        <dbReference type="ChEBI" id="CHEBI:57527"/>
        <dbReference type="ChEBI" id="CHEBI:58189"/>
        <dbReference type="ChEBI" id="CHEBI:58472"/>
        <dbReference type="EC" id="2.4.1.142"/>
    </reaction>
    <physiologicalReaction direction="left-to-right" evidence="15">
        <dbReference type="Rhea" id="RHEA:13866"/>
    </physiologicalReaction>
</comment>
<dbReference type="InterPro" id="IPR019734">
    <property type="entry name" value="TPR_rpt"/>
</dbReference>
<evidence type="ECO:0000256" key="5">
    <source>
        <dbReference type="ARBA" id="ARBA00022676"/>
    </source>
</evidence>
<keyword evidence="7 18" id="KW-0812">Transmembrane</keyword>
<feature type="region of interest" description="Disordered" evidence="17">
    <location>
        <begin position="457"/>
        <end position="476"/>
    </location>
</feature>
<dbReference type="GO" id="GO:0004578">
    <property type="term" value="F:chitobiosyldiphosphodolichol beta-mannosyltransferase activity"/>
    <property type="evidence" value="ECO:0007669"/>
    <property type="project" value="UniProtKB-EC"/>
</dbReference>
<evidence type="ECO:0000256" key="3">
    <source>
        <dbReference type="ARBA" id="ARBA00012611"/>
    </source>
</evidence>
<evidence type="ECO:0000256" key="16">
    <source>
        <dbReference type="PROSITE-ProRule" id="PRU00339"/>
    </source>
</evidence>
<feature type="transmembrane region" description="Helical" evidence="18">
    <location>
        <begin position="654"/>
        <end position="675"/>
    </location>
</feature>
<evidence type="ECO:0000256" key="13">
    <source>
        <dbReference type="ARBA" id="ARBA00031566"/>
    </source>
</evidence>
<keyword evidence="9 18" id="KW-1133">Transmembrane helix</keyword>
<comment type="subcellular location">
    <subcellularLocation>
        <location evidence="1">Endoplasmic reticulum membrane</location>
        <topology evidence="1">Single-pass membrane protein</topology>
    </subcellularLocation>
</comment>
<dbReference type="InterPro" id="IPR001296">
    <property type="entry name" value="Glyco_trans_1"/>
</dbReference>
<protein>
    <recommendedName>
        <fullName evidence="4">Chitobiosyldiphosphodolichol beta-mannosyltransferase</fullName>
        <ecNumber evidence="3">2.4.1.142</ecNumber>
    </recommendedName>
    <alternativeName>
        <fullName evidence="13">Beta-1,4-mannosyltransferase</fullName>
    </alternativeName>
    <alternativeName>
        <fullName evidence="14">GDP-Man:GlcNAc2-PP-dolichol mannosyltransferase</fullName>
    </alternativeName>
    <alternativeName>
        <fullName evidence="12">GDP-mannose-dolichol diphosphochitobiose mannosyltransferase</fullName>
    </alternativeName>
</protein>
<keyword evidence="10 18" id="KW-0472">Membrane</keyword>
<evidence type="ECO:0000256" key="2">
    <source>
        <dbReference type="ARBA" id="ARBA00004922"/>
    </source>
</evidence>
<accession>A0A507CV18</accession>
<evidence type="ECO:0000256" key="10">
    <source>
        <dbReference type="ARBA" id="ARBA00023136"/>
    </source>
</evidence>
<name>A0A507CV18_9FUNG</name>
<keyword evidence="5 20" id="KW-0328">Glycosyltransferase</keyword>
<comment type="function">
    <text evidence="11">Participates in the formation of the lipid-linked precursor oligosaccharide for N-glycosylation. Involved in assembling the dolichol-pyrophosphate-GlcNAc(2)-Man(5) intermediate on the cytoplasmic surface of the ER.</text>
</comment>
<dbReference type="GO" id="GO:0005789">
    <property type="term" value="C:endoplasmic reticulum membrane"/>
    <property type="evidence" value="ECO:0007669"/>
    <property type="project" value="UniProtKB-SubCell"/>
</dbReference>
<dbReference type="Gene3D" id="1.25.40.10">
    <property type="entry name" value="Tetratricopeptide repeat domain"/>
    <property type="match status" value="3"/>
</dbReference>
<dbReference type="Pfam" id="PF13431">
    <property type="entry name" value="TPR_17"/>
    <property type="match status" value="1"/>
</dbReference>
<evidence type="ECO:0000256" key="7">
    <source>
        <dbReference type="ARBA" id="ARBA00022692"/>
    </source>
</evidence>
<gene>
    <name evidence="20" type="primary">ALG1</name>
    <name evidence="20" type="ORF">SeLEV6574_g05283</name>
</gene>
<evidence type="ECO:0000256" key="18">
    <source>
        <dbReference type="SAM" id="Phobius"/>
    </source>
</evidence>
<evidence type="ECO:0000256" key="12">
    <source>
        <dbReference type="ARBA" id="ARBA00031434"/>
    </source>
</evidence>
<feature type="transmembrane region" description="Helical" evidence="18">
    <location>
        <begin position="515"/>
        <end position="535"/>
    </location>
</feature>
<dbReference type="SUPFAM" id="SSF53756">
    <property type="entry name" value="UDP-Glycosyltransferase/glycogen phosphorylase"/>
    <property type="match status" value="1"/>
</dbReference>
<evidence type="ECO:0000259" key="19">
    <source>
        <dbReference type="Pfam" id="PF00534"/>
    </source>
</evidence>
<evidence type="ECO:0000256" key="9">
    <source>
        <dbReference type="ARBA" id="ARBA00022989"/>
    </source>
</evidence>
<evidence type="ECO:0000256" key="11">
    <source>
        <dbReference type="ARBA" id="ARBA00024899"/>
    </source>
</evidence>